<comment type="catalytic activity">
    <reaction evidence="10 11">
        <text>L-serine = pyruvate + NH4(+)</text>
        <dbReference type="Rhea" id="RHEA:19169"/>
        <dbReference type="ChEBI" id="CHEBI:15361"/>
        <dbReference type="ChEBI" id="CHEBI:28938"/>
        <dbReference type="ChEBI" id="CHEBI:33384"/>
        <dbReference type="EC" id="4.3.1.17"/>
    </reaction>
</comment>
<evidence type="ECO:0000256" key="3">
    <source>
        <dbReference type="ARBA" id="ARBA00008636"/>
    </source>
</evidence>
<evidence type="ECO:0000259" key="12">
    <source>
        <dbReference type="Pfam" id="PF03313"/>
    </source>
</evidence>
<dbReference type="InterPro" id="IPR051318">
    <property type="entry name" value="Fe-S_L-Ser"/>
</dbReference>
<dbReference type="PANTHER" id="PTHR30182:SF1">
    <property type="entry name" value="L-SERINE DEHYDRATASE 1"/>
    <property type="match status" value="1"/>
</dbReference>
<dbReference type="Pfam" id="PF03313">
    <property type="entry name" value="SDH_alpha"/>
    <property type="match status" value="1"/>
</dbReference>
<keyword evidence="7 11" id="KW-0408">Iron</keyword>
<reference evidence="14 15" key="1">
    <citation type="submission" date="2018-05" db="EMBL/GenBank/DDBJ databases">
        <title>Draft Genome Sequences for a Diverse set of 7 Haemophilus Species.</title>
        <authorList>
            <person name="Nichols M."/>
            <person name="Topaz N."/>
            <person name="Wang X."/>
            <person name="Wang X."/>
            <person name="Boxrud D."/>
        </authorList>
    </citation>
    <scope>NUCLEOTIDE SEQUENCE [LARGE SCALE GENOMIC DNA]</scope>
    <source>
        <strain evidence="14 15">C2010039593</strain>
    </source>
</reference>
<dbReference type="GO" id="GO:0046872">
    <property type="term" value="F:metal ion binding"/>
    <property type="evidence" value="ECO:0007669"/>
    <property type="project" value="UniProtKB-KW"/>
</dbReference>
<evidence type="ECO:0000256" key="10">
    <source>
        <dbReference type="ARBA" id="ARBA00049406"/>
    </source>
</evidence>
<keyword evidence="6 11" id="KW-0479">Metal-binding</keyword>
<dbReference type="InterPro" id="IPR005131">
    <property type="entry name" value="Ser_deHydtase_bsu"/>
</dbReference>
<dbReference type="GO" id="GO:0006094">
    <property type="term" value="P:gluconeogenesis"/>
    <property type="evidence" value="ECO:0007669"/>
    <property type="project" value="UniProtKB-KW"/>
</dbReference>
<dbReference type="FunFam" id="3.30.1330.90:FF:000001">
    <property type="entry name" value="L-serine ammonia-lyase 1"/>
    <property type="match status" value="1"/>
</dbReference>
<evidence type="ECO:0000256" key="9">
    <source>
        <dbReference type="ARBA" id="ARBA00023239"/>
    </source>
</evidence>
<dbReference type="STRING" id="735.B0185_04510"/>
<dbReference type="NCBIfam" id="TIGR00720">
    <property type="entry name" value="sda_mono"/>
    <property type="match status" value="1"/>
</dbReference>
<dbReference type="SUPFAM" id="SSF143548">
    <property type="entry name" value="Serine metabolism enzymes domain"/>
    <property type="match status" value="1"/>
</dbReference>
<evidence type="ECO:0000256" key="4">
    <source>
        <dbReference type="ARBA" id="ARBA00022432"/>
    </source>
</evidence>
<comment type="caution">
    <text evidence="14">The sequence shown here is derived from an EMBL/GenBank/DDBJ whole genome shotgun (WGS) entry which is preliminary data.</text>
</comment>
<dbReference type="GO" id="GO:0003941">
    <property type="term" value="F:L-serine ammonia-lyase activity"/>
    <property type="evidence" value="ECO:0007669"/>
    <property type="project" value="UniProtKB-UniRule"/>
</dbReference>
<dbReference type="InterPro" id="IPR029009">
    <property type="entry name" value="ASB_dom_sf"/>
</dbReference>
<proteinExistence type="inferred from homology"/>
<evidence type="ECO:0000256" key="5">
    <source>
        <dbReference type="ARBA" id="ARBA00022485"/>
    </source>
</evidence>
<dbReference type="GO" id="GO:0009063">
    <property type="term" value="P:amino acid catabolic process"/>
    <property type="evidence" value="ECO:0007669"/>
    <property type="project" value="UniProtKB-ARBA"/>
</dbReference>
<organism evidence="14 15">
    <name type="scientific">Haemophilus parahaemolyticus</name>
    <dbReference type="NCBI Taxonomy" id="735"/>
    <lineage>
        <taxon>Bacteria</taxon>
        <taxon>Pseudomonadati</taxon>
        <taxon>Pseudomonadota</taxon>
        <taxon>Gammaproteobacteria</taxon>
        <taxon>Pasteurellales</taxon>
        <taxon>Pasteurellaceae</taxon>
        <taxon>Haemophilus</taxon>
    </lineage>
</organism>
<dbReference type="GO" id="GO:0051539">
    <property type="term" value="F:4 iron, 4 sulfur cluster binding"/>
    <property type="evidence" value="ECO:0007669"/>
    <property type="project" value="UniProtKB-UniRule"/>
</dbReference>
<evidence type="ECO:0000256" key="2">
    <source>
        <dbReference type="ARBA" id="ARBA00004742"/>
    </source>
</evidence>
<dbReference type="PANTHER" id="PTHR30182">
    <property type="entry name" value="L-SERINE DEHYDRATASE"/>
    <property type="match status" value="1"/>
</dbReference>
<evidence type="ECO:0000256" key="7">
    <source>
        <dbReference type="ARBA" id="ARBA00023004"/>
    </source>
</evidence>
<evidence type="ECO:0000256" key="11">
    <source>
        <dbReference type="RuleBase" id="RU366059"/>
    </source>
</evidence>
<comment type="similarity">
    <text evidence="3 11">Belongs to the iron-sulfur dependent L-serine dehydratase family.</text>
</comment>
<protein>
    <recommendedName>
        <fullName evidence="11">L-serine dehydratase</fullName>
        <ecNumber evidence="11">4.3.1.17</ecNumber>
    </recommendedName>
</protein>
<keyword evidence="8 11" id="KW-0411">Iron-sulfur</keyword>
<comment type="pathway">
    <text evidence="2">Carbohydrate biosynthesis; gluconeogenesis.</text>
</comment>
<dbReference type="InterPro" id="IPR005130">
    <property type="entry name" value="Ser_deHydtase-like_asu"/>
</dbReference>
<evidence type="ECO:0000313" key="15">
    <source>
        <dbReference type="Proteomes" id="UP000253999"/>
    </source>
</evidence>
<dbReference type="Pfam" id="PF03315">
    <property type="entry name" value="SDH_beta"/>
    <property type="match status" value="1"/>
</dbReference>
<evidence type="ECO:0000313" key="14">
    <source>
        <dbReference type="EMBL" id="RDF04941.1"/>
    </source>
</evidence>
<keyword evidence="9 11" id="KW-0456">Lyase</keyword>
<dbReference type="RefSeq" id="WP_111312698.1">
    <property type="nucleotide sequence ID" value="NZ_CAUPAH010000042.1"/>
</dbReference>
<feature type="domain" description="Serine dehydratase beta chain" evidence="13">
    <location>
        <begin position="3"/>
        <end position="159"/>
    </location>
</feature>
<feature type="domain" description="Serine dehydratase-like alpha subunit" evidence="12">
    <location>
        <begin position="187"/>
        <end position="452"/>
    </location>
</feature>
<evidence type="ECO:0000256" key="1">
    <source>
        <dbReference type="ARBA" id="ARBA00001966"/>
    </source>
</evidence>
<dbReference type="EMBL" id="QEQD01000003">
    <property type="protein sequence ID" value="RDF04941.1"/>
    <property type="molecule type" value="Genomic_DNA"/>
</dbReference>
<keyword evidence="4 11" id="KW-0312">Gluconeogenesis</keyword>
<dbReference type="Proteomes" id="UP000253999">
    <property type="component" value="Unassembled WGS sequence"/>
</dbReference>
<gene>
    <name evidence="14" type="ORF">DPV98_03835</name>
</gene>
<dbReference type="Gene3D" id="3.30.1330.90">
    <property type="entry name" value="D-3-phosphoglycerate dehydrogenase, domain 3"/>
    <property type="match status" value="1"/>
</dbReference>
<comment type="cofactor">
    <cofactor evidence="1 11">
        <name>[4Fe-4S] cluster</name>
        <dbReference type="ChEBI" id="CHEBI:49883"/>
    </cofactor>
</comment>
<evidence type="ECO:0000256" key="6">
    <source>
        <dbReference type="ARBA" id="ARBA00022723"/>
    </source>
</evidence>
<sequence>MISVFDMFKVGIGPSSSHTVGPMKAAKQFIDELIARKLLVKTNRLEAHIYGSLSLTGRGHNTDIAVVMGLMGYLPDNVDIESIEPTIEQIKQTHKLYLAQADSSNTHTIDFDFYKDMPFHYDFLPRHENGMTLKAFNADELLFEKTFYSIGGGFIVDDEHFGKTAKNEVQVPFPYQYAEDLLKHCREQGLPLSSLMWKNELALRSKGEVEHYLAHIWQTMETCIQRGLHTEGLLPGSLKVVRRAASLRRSLEANSKFNQDPMQIIDWVNMFALAVNEENAAGGRVVTAPTNGACGIVPAVLAYYQQFIAPLNQETIERYLLATSAIGSLYKMNASISGAEVGCQGEVGVACSMAAAGLTEIMGGTPDQVCIAAEIAMEHNLGLTCDPVGGQVQVPCIERNAIAAVKAINASRMALRLTTQPRVTLDKVIETMYETGKDMNAKYRETSTGGLAIKILPCD</sequence>
<evidence type="ECO:0000259" key="13">
    <source>
        <dbReference type="Pfam" id="PF03315"/>
    </source>
</evidence>
<evidence type="ECO:0000256" key="8">
    <source>
        <dbReference type="ARBA" id="ARBA00023014"/>
    </source>
</evidence>
<accession>A0A369ZIR3</accession>
<name>A0A369ZIR3_HAEPH</name>
<dbReference type="EC" id="4.3.1.17" evidence="11"/>
<dbReference type="InterPro" id="IPR004644">
    <property type="entry name" value="Fe-S_L-Ser_mono"/>
</dbReference>
<keyword evidence="5 11" id="KW-0004">4Fe-4S</keyword>
<dbReference type="AlphaFoldDB" id="A0A369ZIR3"/>